<evidence type="ECO:0000313" key="8">
    <source>
        <dbReference type="Proteomes" id="UP000265520"/>
    </source>
</evidence>
<comment type="similarity">
    <text evidence="1 5">Belongs to the patatin family.</text>
</comment>
<dbReference type="PROSITE" id="PS51635">
    <property type="entry name" value="PNPLA"/>
    <property type="match status" value="1"/>
</dbReference>
<feature type="non-terminal residue" evidence="7">
    <location>
        <position position="65"/>
    </location>
</feature>
<dbReference type="AlphaFoldDB" id="A0A392P6Z9"/>
<comment type="domain">
    <text evidence="5">The nitrogen atoms of the two glycine residues in the GGXR motif define the oxyanion hole, and stabilize the oxyanion that forms during the nucleophilic attack by the catalytic serine during substrate cleavage.</text>
</comment>
<comment type="caution">
    <text evidence="4">Lacks conserved residue(s) required for the propagation of feature annotation.</text>
</comment>
<keyword evidence="2 5" id="KW-0442">Lipid degradation</keyword>
<dbReference type="Pfam" id="PF01734">
    <property type="entry name" value="Patatin"/>
    <property type="match status" value="1"/>
</dbReference>
<keyword evidence="3 5" id="KW-0443">Lipid metabolism</keyword>
<evidence type="ECO:0000256" key="4">
    <source>
        <dbReference type="PROSITE-ProRule" id="PRU01161"/>
    </source>
</evidence>
<dbReference type="Gene3D" id="3.40.1090.10">
    <property type="entry name" value="Cytosolic phospholipase A2 catalytic domain"/>
    <property type="match status" value="1"/>
</dbReference>
<keyword evidence="5" id="KW-0378">Hydrolase</keyword>
<dbReference type="EMBL" id="LXQA010062476">
    <property type="protein sequence ID" value="MCI06625.1"/>
    <property type="molecule type" value="Genomic_DNA"/>
</dbReference>
<dbReference type="SUPFAM" id="SSF52151">
    <property type="entry name" value="FabD/lysophospholipase-like"/>
    <property type="match status" value="1"/>
</dbReference>
<dbReference type="PANTHER" id="PTHR32176">
    <property type="entry name" value="XYLOSE ISOMERASE"/>
    <property type="match status" value="1"/>
</dbReference>
<comment type="caution">
    <text evidence="7">The sequence shown here is derived from an EMBL/GenBank/DDBJ whole genome shotgun (WGS) entry which is preliminary data.</text>
</comment>
<sequence length="65" mass="6883">IESKDENAALADYFDVIAGTSTGGLIAAMLAAPSLTDPSRPAFTAKQILQFYLDFGPSIFNQTEA</sequence>
<evidence type="ECO:0000259" key="6">
    <source>
        <dbReference type="PROSITE" id="PS51635"/>
    </source>
</evidence>
<dbReference type="EC" id="3.1.1.-" evidence="5"/>
<dbReference type="GO" id="GO:0047372">
    <property type="term" value="F:monoacylglycerol lipase activity"/>
    <property type="evidence" value="ECO:0007669"/>
    <property type="project" value="TreeGrafter"/>
</dbReference>
<dbReference type="PANTHER" id="PTHR32176:SF33">
    <property type="entry name" value="PATATIN"/>
    <property type="match status" value="1"/>
</dbReference>
<dbReference type="InterPro" id="IPR002641">
    <property type="entry name" value="PNPLA_dom"/>
</dbReference>
<evidence type="ECO:0000256" key="1">
    <source>
        <dbReference type="ARBA" id="ARBA00010240"/>
    </source>
</evidence>
<evidence type="ECO:0000256" key="3">
    <source>
        <dbReference type="ARBA" id="ARBA00023098"/>
    </source>
</evidence>
<comment type="function">
    <text evidence="5">Lipolytic acyl hydrolase (LAH).</text>
</comment>
<protein>
    <recommendedName>
        <fullName evidence="5">Patatin</fullName>
        <ecNumber evidence="5">3.1.1.-</ecNumber>
    </recommendedName>
</protein>
<organism evidence="7 8">
    <name type="scientific">Trifolium medium</name>
    <dbReference type="NCBI Taxonomy" id="97028"/>
    <lineage>
        <taxon>Eukaryota</taxon>
        <taxon>Viridiplantae</taxon>
        <taxon>Streptophyta</taxon>
        <taxon>Embryophyta</taxon>
        <taxon>Tracheophyta</taxon>
        <taxon>Spermatophyta</taxon>
        <taxon>Magnoliopsida</taxon>
        <taxon>eudicotyledons</taxon>
        <taxon>Gunneridae</taxon>
        <taxon>Pentapetalae</taxon>
        <taxon>rosids</taxon>
        <taxon>fabids</taxon>
        <taxon>Fabales</taxon>
        <taxon>Fabaceae</taxon>
        <taxon>Papilionoideae</taxon>
        <taxon>50 kb inversion clade</taxon>
        <taxon>NPAAA clade</taxon>
        <taxon>Hologalegina</taxon>
        <taxon>IRL clade</taxon>
        <taxon>Trifolieae</taxon>
        <taxon>Trifolium</taxon>
    </lineage>
</organism>
<feature type="domain" description="PNPLA" evidence="6">
    <location>
        <begin position="1"/>
        <end position="65"/>
    </location>
</feature>
<keyword evidence="8" id="KW-1185">Reference proteome</keyword>
<dbReference type="GO" id="GO:0016042">
    <property type="term" value="P:lipid catabolic process"/>
    <property type="evidence" value="ECO:0007669"/>
    <property type="project" value="UniProtKB-KW"/>
</dbReference>
<accession>A0A392P6Z9</accession>
<dbReference type="Proteomes" id="UP000265520">
    <property type="component" value="Unassembled WGS sequence"/>
</dbReference>
<proteinExistence type="inferred from homology"/>
<reference evidence="7 8" key="1">
    <citation type="journal article" date="2018" name="Front. Plant Sci.">
        <title>Red Clover (Trifolium pratense) and Zigzag Clover (T. medium) - A Picture of Genomic Similarities and Differences.</title>
        <authorList>
            <person name="Dluhosova J."/>
            <person name="Istvanek J."/>
            <person name="Nedelnik J."/>
            <person name="Repkova J."/>
        </authorList>
    </citation>
    <scope>NUCLEOTIDE SEQUENCE [LARGE SCALE GENOMIC DNA]</scope>
    <source>
        <strain evidence="8">cv. 10/8</strain>
        <tissue evidence="7">Leaf</tissue>
    </source>
</reference>
<feature type="short sequence motif" description="GXSXG" evidence="4">
    <location>
        <begin position="19"/>
        <end position="23"/>
    </location>
</feature>
<name>A0A392P6Z9_9FABA</name>
<evidence type="ECO:0000313" key="7">
    <source>
        <dbReference type="EMBL" id="MCI06625.1"/>
    </source>
</evidence>
<evidence type="ECO:0000256" key="2">
    <source>
        <dbReference type="ARBA" id="ARBA00022963"/>
    </source>
</evidence>
<feature type="non-terminal residue" evidence="7">
    <location>
        <position position="1"/>
    </location>
</feature>
<evidence type="ECO:0000256" key="5">
    <source>
        <dbReference type="RuleBase" id="RU361262"/>
    </source>
</evidence>
<dbReference type="GO" id="GO:0004620">
    <property type="term" value="F:phospholipase activity"/>
    <property type="evidence" value="ECO:0007669"/>
    <property type="project" value="TreeGrafter"/>
</dbReference>
<dbReference type="InterPro" id="IPR016035">
    <property type="entry name" value="Acyl_Trfase/lysoPLipase"/>
</dbReference>